<dbReference type="Proteomes" id="UP000293652">
    <property type="component" value="Unassembled WGS sequence"/>
</dbReference>
<accession>A0A4Q8XNG6</accession>
<dbReference type="InterPro" id="IPR011008">
    <property type="entry name" value="Dimeric_a/b-barrel"/>
</dbReference>
<proteinExistence type="predicted"/>
<dbReference type="EMBL" id="SIPC01000011">
    <property type="protein sequence ID" value="TAX63927.1"/>
    <property type="molecule type" value="Genomic_DNA"/>
</dbReference>
<comment type="caution">
    <text evidence="1">The sequence shown here is derived from an EMBL/GenBank/DDBJ whole genome shotgun (WGS) entry which is preliminary data.</text>
</comment>
<protein>
    <submittedName>
        <fullName evidence="1">DUF3291 domain-containing protein</fullName>
    </submittedName>
</protein>
<name>A0A4Q8XNG6_RHILE</name>
<sequence length="102" mass="11161">MLPAFAPLRALPTALCPARQQGNGPCKADGLLSGAVQRQTDGSFWTITVWRDERAMHGYVASGAHRSAMPHLRDWAAEASVVRWMVDKPRSARLHRSSVPLG</sequence>
<dbReference type="AlphaFoldDB" id="A0A4Q8XNG6"/>
<dbReference type="SUPFAM" id="SSF54909">
    <property type="entry name" value="Dimeric alpha+beta barrel"/>
    <property type="match status" value="1"/>
</dbReference>
<gene>
    <name evidence="1" type="ORF">ELI03_35515</name>
</gene>
<evidence type="ECO:0000313" key="2">
    <source>
        <dbReference type="Proteomes" id="UP000293652"/>
    </source>
</evidence>
<organism evidence="1 2">
    <name type="scientific">Rhizobium leguminosarum</name>
    <dbReference type="NCBI Taxonomy" id="384"/>
    <lineage>
        <taxon>Bacteria</taxon>
        <taxon>Pseudomonadati</taxon>
        <taxon>Pseudomonadota</taxon>
        <taxon>Alphaproteobacteria</taxon>
        <taxon>Hyphomicrobiales</taxon>
        <taxon>Rhizobiaceae</taxon>
        <taxon>Rhizobium/Agrobacterium group</taxon>
        <taxon>Rhizobium</taxon>
    </lineage>
</organism>
<evidence type="ECO:0000313" key="1">
    <source>
        <dbReference type="EMBL" id="TAX63927.1"/>
    </source>
</evidence>
<reference evidence="1 2" key="1">
    <citation type="submission" date="2019-02" db="EMBL/GenBank/DDBJ databases">
        <title>The genomic architecture of introgression among sibling species of bacteria.</title>
        <authorList>
            <person name="Cavassim M.I.A."/>
            <person name="Moeskjaer S."/>
            <person name="Moslemi C."/>
            <person name="Fields B."/>
            <person name="Bachmann A."/>
            <person name="Vilhjalmsson B."/>
            <person name="Schierup M.H."/>
            <person name="Young J.P.W."/>
            <person name="Andersen S.U."/>
        </authorList>
    </citation>
    <scope>NUCLEOTIDE SEQUENCE [LARGE SCALE GENOMIC DNA]</scope>
    <source>
        <strain evidence="1 2">SM145A</strain>
    </source>
</reference>